<comment type="caution">
    <text evidence="1">The sequence shown here is derived from an EMBL/GenBank/DDBJ whole genome shotgun (WGS) entry which is preliminary data.</text>
</comment>
<dbReference type="EMBL" id="BARW01005701">
    <property type="protein sequence ID" value="GAI82321.1"/>
    <property type="molecule type" value="Genomic_DNA"/>
</dbReference>
<organism evidence="1">
    <name type="scientific">marine sediment metagenome</name>
    <dbReference type="NCBI Taxonomy" id="412755"/>
    <lineage>
        <taxon>unclassified sequences</taxon>
        <taxon>metagenomes</taxon>
        <taxon>ecological metagenomes</taxon>
    </lineage>
</organism>
<protein>
    <submittedName>
        <fullName evidence="1">Uncharacterized protein</fullName>
    </submittedName>
</protein>
<accession>X1ST45</accession>
<gene>
    <name evidence="1" type="ORF">S12H4_12191</name>
</gene>
<sequence>LYGVLGDANIPLPLGALDSDLPNVSMGPWWATYNRYPSYSFEASAIGKVGKVIAIVIEHIGAEGVE</sequence>
<feature type="non-terminal residue" evidence="1">
    <location>
        <position position="1"/>
    </location>
</feature>
<evidence type="ECO:0000313" key="1">
    <source>
        <dbReference type="EMBL" id="GAI82321.1"/>
    </source>
</evidence>
<proteinExistence type="predicted"/>
<dbReference type="AlphaFoldDB" id="X1ST45"/>
<name>X1ST45_9ZZZZ</name>
<reference evidence="1" key="1">
    <citation type="journal article" date="2014" name="Front. Microbiol.">
        <title>High frequency of phylogenetically diverse reductive dehalogenase-homologous genes in deep subseafloor sedimentary metagenomes.</title>
        <authorList>
            <person name="Kawai M."/>
            <person name="Futagami T."/>
            <person name="Toyoda A."/>
            <person name="Takaki Y."/>
            <person name="Nishi S."/>
            <person name="Hori S."/>
            <person name="Arai W."/>
            <person name="Tsubouchi T."/>
            <person name="Morono Y."/>
            <person name="Uchiyama I."/>
            <person name="Ito T."/>
            <person name="Fujiyama A."/>
            <person name="Inagaki F."/>
            <person name="Takami H."/>
        </authorList>
    </citation>
    <scope>NUCLEOTIDE SEQUENCE</scope>
    <source>
        <strain evidence="1">Expedition CK06-06</strain>
    </source>
</reference>